<accession>A0A0A9GAX8</accession>
<dbReference type="EMBL" id="GBRH01178200">
    <property type="protein sequence ID" value="JAE19696.1"/>
    <property type="molecule type" value="Transcribed_RNA"/>
</dbReference>
<sequence length="28" mass="3323">MRLSCAHVYQKRLHLILPLLSFINLVML</sequence>
<protein>
    <submittedName>
        <fullName evidence="1">Protein binding protein, putative</fullName>
    </submittedName>
</protein>
<reference evidence="1" key="1">
    <citation type="submission" date="2014-09" db="EMBL/GenBank/DDBJ databases">
        <authorList>
            <person name="Magalhaes I.L.F."/>
            <person name="Oliveira U."/>
            <person name="Santos F.R."/>
            <person name="Vidigal T.H.D.A."/>
            <person name="Brescovit A.D."/>
            <person name="Santos A.J."/>
        </authorList>
    </citation>
    <scope>NUCLEOTIDE SEQUENCE</scope>
    <source>
        <tissue evidence="1">Shoot tissue taken approximately 20 cm above the soil surface</tissue>
    </source>
</reference>
<reference evidence="1" key="2">
    <citation type="journal article" date="2015" name="Data Brief">
        <title>Shoot transcriptome of the giant reed, Arundo donax.</title>
        <authorList>
            <person name="Barrero R.A."/>
            <person name="Guerrero F.D."/>
            <person name="Moolhuijzen P."/>
            <person name="Goolsby J.A."/>
            <person name="Tidwell J."/>
            <person name="Bellgard S.E."/>
            <person name="Bellgard M.I."/>
        </authorList>
    </citation>
    <scope>NUCLEOTIDE SEQUENCE</scope>
    <source>
        <tissue evidence="1">Shoot tissue taken approximately 20 cm above the soil surface</tissue>
    </source>
</reference>
<evidence type="ECO:0000313" key="1">
    <source>
        <dbReference type="EMBL" id="JAE19696.1"/>
    </source>
</evidence>
<dbReference type="AlphaFoldDB" id="A0A0A9GAX8"/>
<proteinExistence type="predicted"/>
<organism evidence="1">
    <name type="scientific">Arundo donax</name>
    <name type="common">Giant reed</name>
    <name type="synonym">Donax arundinaceus</name>
    <dbReference type="NCBI Taxonomy" id="35708"/>
    <lineage>
        <taxon>Eukaryota</taxon>
        <taxon>Viridiplantae</taxon>
        <taxon>Streptophyta</taxon>
        <taxon>Embryophyta</taxon>
        <taxon>Tracheophyta</taxon>
        <taxon>Spermatophyta</taxon>
        <taxon>Magnoliopsida</taxon>
        <taxon>Liliopsida</taxon>
        <taxon>Poales</taxon>
        <taxon>Poaceae</taxon>
        <taxon>PACMAD clade</taxon>
        <taxon>Arundinoideae</taxon>
        <taxon>Arundineae</taxon>
        <taxon>Arundo</taxon>
    </lineage>
</organism>
<name>A0A0A9GAX8_ARUDO</name>